<name>B0RFD0_CLASE</name>
<dbReference type="HOGENOM" id="CLU_110612_0_0_11"/>
<gene>
    <name evidence="1" type="ordered locus">CMS2119</name>
</gene>
<dbReference type="Proteomes" id="UP000001318">
    <property type="component" value="Chromosome"/>
</dbReference>
<dbReference type="STRING" id="31964.CMS2119"/>
<evidence type="ECO:0000313" key="2">
    <source>
        <dbReference type="Proteomes" id="UP000001318"/>
    </source>
</evidence>
<dbReference type="KEGG" id="cms:CMS2119"/>
<dbReference type="RefSeq" id="WP_012299433.1">
    <property type="nucleotide sequence ID" value="NC_010407.1"/>
</dbReference>
<dbReference type="OrthoDB" id="5124426at2"/>
<reference evidence="1 2" key="1">
    <citation type="journal article" date="2008" name="J. Bacteriol.">
        <title>Genome of the actinomycete plant pathogen Clavibacter michiganensis subsp. sepedonicus suggests recent niche adaptation.</title>
        <authorList>
            <person name="Bentley S.D."/>
            <person name="Corton C."/>
            <person name="Brown S.E."/>
            <person name="Barron A."/>
            <person name="Clark L."/>
            <person name="Doggett J."/>
            <person name="Harris B."/>
            <person name="Ormond D."/>
            <person name="Quail M.A."/>
            <person name="May G."/>
            <person name="Francis D."/>
            <person name="Knudson D."/>
            <person name="Parkhill J."/>
            <person name="Ishimaru C.A."/>
        </authorList>
    </citation>
    <scope>NUCLEOTIDE SEQUENCE [LARGE SCALE GENOMIC DNA]</scope>
    <source>
        <strain evidence="2">ATCC 33113 / DSM 20744 / JCM 9667 / LMG 2889 / ICMP 2535 / C-1</strain>
    </source>
</reference>
<organism evidence="1 2">
    <name type="scientific">Clavibacter sepedonicus</name>
    <name type="common">Clavibacter michiganensis subsp. sepedonicus</name>
    <dbReference type="NCBI Taxonomy" id="31964"/>
    <lineage>
        <taxon>Bacteria</taxon>
        <taxon>Bacillati</taxon>
        <taxon>Actinomycetota</taxon>
        <taxon>Actinomycetes</taxon>
        <taxon>Micrococcales</taxon>
        <taxon>Microbacteriaceae</taxon>
        <taxon>Clavibacter</taxon>
    </lineage>
</organism>
<protein>
    <submittedName>
        <fullName evidence="1">Exported protein</fullName>
    </submittedName>
</protein>
<dbReference type="EMBL" id="AM849034">
    <property type="protein sequence ID" value="CAQ02215.1"/>
    <property type="molecule type" value="Genomic_DNA"/>
</dbReference>
<keyword evidence="2" id="KW-1185">Reference proteome</keyword>
<evidence type="ECO:0000313" key="1">
    <source>
        <dbReference type="EMBL" id="CAQ02215.1"/>
    </source>
</evidence>
<dbReference type="GeneID" id="29470769"/>
<sequence>MHEQPLIPSRRRGGAAALSLALLVTSQLLAGCALSSAPSPAPAPAPSLTQEPQDDQAFQDLFARFVGIDLSSETEADLTPLLTGSALQGELDSLKYSADNHQTVIGKAMSRSFRVTDRGSDARGSEYMTAQACLDISGTRTLDEQGNDVTPQRDAAVALQMKAVKIADGSWRISDSVRNEDTRACD</sequence>
<accession>B0RFD0</accession>
<dbReference type="AlphaFoldDB" id="B0RFD0"/>
<proteinExistence type="predicted"/>